<reference evidence="1 2" key="1">
    <citation type="submission" date="2014-04" db="EMBL/GenBank/DDBJ databases">
        <authorList>
            <consortium name="DOE Joint Genome Institute"/>
            <person name="Kuo A."/>
            <person name="Ruytinx J."/>
            <person name="Rineau F."/>
            <person name="Colpaert J."/>
            <person name="Kohler A."/>
            <person name="Nagy L.G."/>
            <person name="Floudas D."/>
            <person name="Copeland A."/>
            <person name="Barry K.W."/>
            <person name="Cichocki N."/>
            <person name="Veneault-Fourrey C."/>
            <person name="LaButti K."/>
            <person name="Lindquist E.A."/>
            <person name="Lipzen A."/>
            <person name="Lundell T."/>
            <person name="Morin E."/>
            <person name="Murat C."/>
            <person name="Sun H."/>
            <person name="Tunlid A."/>
            <person name="Henrissat B."/>
            <person name="Grigoriev I.V."/>
            <person name="Hibbett D.S."/>
            <person name="Martin F."/>
            <person name="Nordberg H.P."/>
            <person name="Cantor M.N."/>
            <person name="Hua S.X."/>
        </authorList>
    </citation>
    <scope>NUCLEOTIDE SEQUENCE [LARGE SCALE GENOMIC DNA]</scope>
    <source>
        <strain evidence="1 2">UH-Slu-Lm8-n1</strain>
    </source>
</reference>
<dbReference type="AlphaFoldDB" id="A0A0D0AG34"/>
<dbReference type="HOGENOM" id="CLU_2924265_0_0_1"/>
<evidence type="ECO:0000313" key="2">
    <source>
        <dbReference type="Proteomes" id="UP000054485"/>
    </source>
</evidence>
<dbReference type="Proteomes" id="UP000054485">
    <property type="component" value="Unassembled WGS sequence"/>
</dbReference>
<reference evidence="2" key="2">
    <citation type="submission" date="2015-01" db="EMBL/GenBank/DDBJ databases">
        <title>Evolutionary Origins and Diversification of the Mycorrhizal Mutualists.</title>
        <authorList>
            <consortium name="DOE Joint Genome Institute"/>
            <consortium name="Mycorrhizal Genomics Consortium"/>
            <person name="Kohler A."/>
            <person name="Kuo A."/>
            <person name="Nagy L.G."/>
            <person name="Floudas D."/>
            <person name="Copeland A."/>
            <person name="Barry K.W."/>
            <person name="Cichocki N."/>
            <person name="Veneault-Fourrey C."/>
            <person name="LaButti K."/>
            <person name="Lindquist E.A."/>
            <person name="Lipzen A."/>
            <person name="Lundell T."/>
            <person name="Morin E."/>
            <person name="Murat C."/>
            <person name="Riley R."/>
            <person name="Ohm R."/>
            <person name="Sun H."/>
            <person name="Tunlid A."/>
            <person name="Henrissat B."/>
            <person name="Grigoriev I.V."/>
            <person name="Hibbett D.S."/>
            <person name="Martin F."/>
        </authorList>
    </citation>
    <scope>NUCLEOTIDE SEQUENCE [LARGE SCALE GENOMIC DNA]</scope>
    <source>
        <strain evidence="2">UH-Slu-Lm8-n1</strain>
    </source>
</reference>
<proteinExistence type="predicted"/>
<organism evidence="1 2">
    <name type="scientific">Suillus luteus UH-Slu-Lm8-n1</name>
    <dbReference type="NCBI Taxonomy" id="930992"/>
    <lineage>
        <taxon>Eukaryota</taxon>
        <taxon>Fungi</taxon>
        <taxon>Dikarya</taxon>
        <taxon>Basidiomycota</taxon>
        <taxon>Agaricomycotina</taxon>
        <taxon>Agaricomycetes</taxon>
        <taxon>Agaricomycetidae</taxon>
        <taxon>Boletales</taxon>
        <taxon>Suillineae</taxon>
        <taxon>Suillaceae</taxon>
        <taxon>Suillus</taxon>
    </lineage>
</organism>
<accession>A0A0D0AG34</accession>
<name>A0A0D0AG34_9AGAM</name>
<keyword evidence="2" id="KW-1185">Reference proteome</keyword>
<gene>
    <name evidence="1" type="ORF">CY34DRAFT_477447</name>
</gene>
<protein>
    <submittedName>
        <fullName evidence="1">Uncharacterized protein</fullName>
    </submittedName>
</protein>
<evidence type="ECO:0000313" key="1">
    <source>
        <dbReference type="EMBL" id="KIK37089.1"/>
    </source>
</evidence>
<dbReference type="InParanoid" id="A0A0D0AG34"/>
<sequence length="61" mass="7420">MVIISNLLSLFQGQVTLRFVSLILHCSLFWLPRFRVLPLLLFTHEDLWWLMMMNVYFELFS</sequence>
<dbReference type="EMBL" id="KN835476">
    <property type="protein sequence ID" value="KIK37089.1"/>
    <property type="molecule type" value="Genomic_DNA"/>
</dbReference>